<dbReference type="PANTHER" id="PTHR11933">
    <property type="entry name" value="TRNA 5-METHYLAMINOMETHYL-2-THIOURIDYLATE -METHYLTRANSFERASE"/>
    <property type="match status" value="1"/>
</dbReference>
<gene>
    <name evidence="10" type="ORF">OBE_03058</name>
</gene>
<dbReference type="GO" id="GO:0000049">
    <property type="term" value="F:tRNA binding"/>
    <property type="evidence" value="ECO:0007669"/>
    <property type="project" value="UniProtKB-KW"/>
</dbReference>
<keyword evidence="4" id="KW-0547">Nucleotide-binding</keyword>
<dbReference type="Gene3D" id="2.30.30.280">
    <property type="entry name" value="Adenine nucleotide alpha hydrolases-like domains"/>
    <property type="match status" value="1"/>
</dbReference>
<comment type="caution">
    <text evidence="10">The sequence shown here is derived from an EMBL/GenBank/DDBJ whole genome shotgun (WGS) entry which is preliminary data.</text>
</comment>
<dbReference type="Pfam" id="PF20258">
    <property type="entry name" value="tRNA_Me_trans_C"/>
    <property type="match status" value="1"/>
</dbReference>
<dbReference type="GO" id="GO:0005524">
    <property type="term" value="F:ATP binding"/>
    <property type="evidence" value="ECO:0007669"/>
    <property type="project" value="UniProtKB-KW"/>
</dbReference>
<evidence type="ECO:0000256" key="7">
    <source>
        <dbReference type="ARBA" id="ARBA00023157"/>
    </source>
</evidence>
<name>K1TGC3_9ZZZZ</name>
<dbReference type="GO" id="GO:0008168">
    <property type="term" value="F:methyltransferase activity"/>
    <property type="evidence" value="ECO:0007669"/>
    <property type="project" value="UniProtKB-KW"/>
</dbReference>
<keyword evidence="3" id="KW-0819">tRNA processing</keyword>
<evidence type="ECO:0000256" key="6">
    <source>
        <dbReference type="ARBA" id="ARBA00022884"/>
    </source>
</evidence>
<evidence type="ECO:0000259" key="9">
    <source>
        <dbReference type="Pfam" id="PF20259"/>
    </source>
</evidence>
<evidence type="ECO:0000256" key="3">
    <source>
        <dbReference type="ARBA" id="ARBA00022694"/>
    </source>
</evidence>
<dbReference type="InterPro" id="IPR023382">
    <property type="entry name" value="MnmA-like_central_sf"/>
</dbReference>
<keyword evidence="2 10" id="KW-0808">Transferase</keyword>
<dbReference type="InterPro" id="IPR046884">
    <property type="entry name" value="MnmA-like_central"/>
</dbReference>
<keyword evidence="10" id="KW-0489">Methyltransferase</keyword>
<keyword evidence="5" id="KW-0067">ATP-binding</keyword>
<dbReference type="GO" id="GO:0016783">
    <property type="term" value="F:sulfurtransferase activity"/>
    <property type="evidence" value="ECO:0007669"/>
    <property type="project" value="InterPro"/>
</dbReference>
<dbReference type="Pfam" id="PF20259">
    <property type="entry name" value="tRNA_Me_trans_M"/>
    <property type="match status" value="1"/>
</dbReference>
<evidence type="ECO:0000256" key="5">
    <source>
        <dbReference type="ARBA" id="ARBA00022840"/>
    </source>
</evidence>
<dbReference type="GO" id="GO:0032259">
    <property type="term" value="P:methylation"/>
    <property type="evidence" value="ECO:0007669"/>
    <property type="project" value="UniProtKB-KW"/>
</dbReference>
<feature type="domain" description="tRNA-specific 2-thiouridylase MnmA-like C-terminal" evidence="8">
    <location>
        <begin position="64"/>
        <end position="133"/>
    </location>
</feature>
<feature type="non-terminal residue" evidence="10">
    <location>
        <position position="1"/>
    </location>
</feature>
<feature type="domain" description="tRNA-specific 2-thiouridylase MnmA-like central" evidence="9">
    <location>
        <begin position="1"/>
        <end position="52"/>
    </location>
</feature>
<dbReference type="InterPro" id="IPR046885">
    <property type="entry name" value="MnmA-like_C"/>
</dbReference>
<protein>
    <submittedName>
        <fullName evidence="10">tRNA (5-methylaminomethyl-2-thiouridylate)-methyltransferase</fullName>
    </submittedName>
</protein>
<evidence type="ECO:0000259" key="8">
    <source>
        <dbReference type="Pfam" id="PF20258"/>
    </source>
</evidence>
<keyword evidence="7" id="KW-1015">Disulfide bond</keyword>
<dbReference type="PANTHER" id="PTHR11933:SF5">
    <property type="entry name" value="MITOCHONDRIAL TRNA-SPECIFIC 2-THIOURIDYLASE 1"/>
    <property type="match status" value="1"/>
</dbReference>
<dbReference type="GO" id="GO:0002143">
    <property type="term" value="P:tRNA wobble position uridine thiolation"/>
    <property type="evidence" value="ECO:0007669"/>
    <property type="project" value="TreeGrafter"/>
</dbReference>
<keyword evidence="1" id="KW-0820">tRNA-binding</keyword>
<dbReference type="EMBL" id="AJWZ01002023">
    <property type="protein sequence ID" value="EKC72102.1"/>
    <property type="molecule type" value="Genomic_DNA"/>
</dbReference>
<sequence>DGDFVDINGNVIGRHHGIIRYTNGQRKGLGIAFGKPMYVADKNIEKNTVTLCTNDELFSSEVNAVDFNALVPNLSSEFKCKARVRYNMKEQGATAYVNGDKLKVVFDEPQRAITKGQAVVLYDDDIVIGGGTIV</sequence>
<dbReference type="AlphaFoldDB" id="K1TGC3"/>
<keyword evidence="6" id="KW-0694">RNA-binding</keyword>
<reference evidence="10" key="1">
    <citation type="journal article" date="2013" name="Environ. Microbiol.">
        <title>Microbiota from the distal guts of lean and obese adolescents exhibit partial functional redundancy besides clear differences in community structure.</title>
        <authorList>
            <person name="Ferrer M."/>
            <person name="Ruiz A."/>
            <person name="Lanza F."/>
            <person name="Haange S.B."/>
            <person name="Oberbach A."/>
            <person name="Till H."/>
            <person name="Bargiela R."/>
            <person name="Campoy C."/>
            <person name="Segura M.T."/>
            <person name="Richter M."/>
            <person name="von Bergen M."/>
            <person name="Seifert J."/>
            <person name="Suarez A."/>
        </authorList>
    </citation>
    <scope>NUCLEOTIDE SEQUENCE</scope>
</reference>
<proteinExistence type="predicted"/>
<evidence type="ECO:0000256" key="2">
    <source>
        <dbReference type="ARBA" id="ARBA00022679"/>
    </source>
</evidence>
<evidence type="ECO:0000313" key="10">
    <source>
        <dbReference type="EMBL" id="EKC72102.1"/>
    </source>
</evidence>
<evidence type="ECO:0000256" key="1">
    <source>
        <dbReference type="ARBA" id="ARBA00022555"/>
    </source>
</evidence>
<accession>K1TGC3</accession>
<organism evidence="10">
    <name type="scientific">human gut metagenome</name>
    <dbReference type="NCBI Taxonomy" id="408170"/>
    <lineage>
        <taxon>unclassified sequences</taxon>
        <taxon>metagenomes</taxon>
        <taxon>organismal metagenomes</taxon>
    </lineage>
</organism>
<dbReference type="Gene3D" id="2.40.30.10">
    <property type="entry name" value="Translation factors"/>
    <property type="match status" value="1"/>
</dbReference>
<dbReference type="FunFam" id="2.30.30.280:FF:000001">
    <property type="entry name" value="tRNA-specific 2-thiouridylase MnmA"/>
    <property type="match status" value="1"/>
</dbReference>
<evidence type="ECO:0000256" key="4">
    <source>
        <dbReference type="ARBA" id="ARBA00022741"/>
    </source>
</evidence>